<dbReference type="NCBIfam" id="TIGR02227">
    <property type="entry name" value="sigpep_I_bact"/>
    <property type="match status" value="1"/>
</dbReference>
<feature type="active site" evidence="7">
    <location>
        <position position="183"/>
    </location>
</feature>
<dbReference type="EC" id="3.4.21.89" evidence="3 8"/>
<reference evidence="11 12" key="1">
    <citation type="submission" date="2017-04" db="EMBL/GenBank/DDBJ databases">
        <title>Unexpected and diverse lifestyles within the genus Limnohabitans.</title>
        <authorList>
            <person name="Kasalicky V."/>
            <person name="Mehrshad M."/>
            <person name="Andrei S.-A."/>
            <person name="Salcher M."/>
            <person name="Kratochvilova H."/>
            <person name="Simek K."/>
            <person name="Ghai R."/>
        </authorList>
    </citation>
    <scope>NUCLEOTIDE SEQUENCE [LARGE SCALE GENOMIC DNA]</scope>
    <source>
        <strain evidence="11 12">MWH-C5</strain>
    </source>
</reference>
<dbReference type="PROSITE" id="PS00501">
    <property type="entry name" value="SPASE_I_1"/>
    <property type="match status" value="1"/>
</dbReference>
<dbReference type="InterPro" id="IPR019758">
    <property type="entry name" value="Pept_S26A_signal_pept_1_CS"/>
</dbReference>
<dbReference type="InterPro" id="IPR019756">
    <property type="entry name" value="Pept_S26A_signal_pept_1_Ser-AS"/>
</dbReference>
<evidence type="ECO:0000256" key="5">
    <source>
        <dbReference type="ARBA" id="ARBA00022670"/>
    </source>
</evidence>
<comment type="caution">
    <text evidence="9">Lacks conserved residue(s) required for the propagation of feature annotation.</text>
</comment>
<feature type="transmembrane region" description="Helical" evidence="8">
    <location>
        <begin position="26"/>
        <end position="45"/>
    </location>
</feature>
<evidence type="ECO:0000256" key="8">
    <source>
        <dbReference type="RuleBase" id="RU003993"/>
    </source>
</evidence>
<dbReference type="RefSeq" id="WP_108401756.1">
    <property type="nucleotide sequence ID" value="NZ_NESP01000001.1"/>
</dbReference>
<comment type="similarity">
    <text evidence="2 9">Belongs to the peptidase S26 family.</text>
</comment>
<gene>
    <name evidence="11" type="ORF">B9Z44_03935</name>
</gene>
<dbReference type="SUPFAM" id="SSF51306">
    <property type="entry name" value="LexA/Signal peptidase"/>
    <property type="match status" value="1"/>
</dbReference>
<organism evidence="11 12">
    <name type="scientific">Limnohabitans curvus</name>
    <dbReference type="NCBI Taxonomy" id="323423"/>
    <lineage>
        <taxon>Bacteria</taxon>
        <taxon>Pseudomonadati</taxon>
        <taxon>Pseudomonadota</taxon>
        <taxon>Betaproteobacteria</taxon>
        <taxon>Burkholderiales</taxon>
        <taxon>Comamonadaceae</taxon>
        <taxon>Limnohabitans</taxon>
    </lineage>
</organism>
<dbReference type="AlphaFoldDB" id="A0A315ES63"/>
<keyword evidence="8" id="KW-0472">Membrane</keyword>
<keyword evidence="8" id="KW-1133">Transmembrane helix</keyword>
<evidence type="ECO:0000256" key="1">
    <source>
        <dbReference type="ARBA" id="ARBA00000677"/>
    </source>
</evidence>
<keyword evidence="5 8" id="KW-0645">Protease</keyword>
<dbReference type="InterPro" id="IPR019533">
    <property type="entry name" value="Peptidase_S26"/>
</dbReference>
<proteinExistence type="inferred from homology"/>
<evidence type="ECO:0000259" key="10">
    <source>
        <dbReference type="Pfam" id="PF10502"/>
    </source>
</evidence>
<dbReference type="Proteomes" id="UP000251341">
    <property type="component" value="Unassembled WGS sequence"/>
</dbReference>
<evidence type="ECO:0000313" key="12">
    <source>
        <dbReference type="Proteomes" id="UP000251341"/>
    </source>
</evidence>
<dbReference type="PANTHER" id="PTHR43390:SF1">
    <property type="entry name" value="CHLOROPLAST PROCESSING PEPTIDASE"/>
    <property type="match status" value="1"/>
</dbReference>
<dbReference type="InterPro" id="IPR000223">
    <property type="entry name" value="Pept_S26A_signal_pept_1"/>
</dbReference>
<dbReference type="EMBL" id="NESP01000001">
    <property type="protein sequence ID" value="PUE58814.1"/>
    <property type="molecule type" value="Genomic_DNA"/>
</dbReference>
<evidence type="ECO:0000256" key="2">
    <source>
        <dbReference type="ARBA" id="ARBA00009370"/>
    </source>
</evidence>
<evidence type="ECO:0000256" key="7">
    <source>
        <dbReference type="PIRSR" id="PIRSR600223-1"/>
    </source>
</evidence>
<dbReference type="GO" id="GO:0016020">
    <property type="term" value="C:membrane"/>
    <property type="evidence" value="ECO:0007669"/>
    <property type="project" value="UniProtKB-SubCell"/>
</dbReference>
<comment type="catalytic activity">
    <reaction evidence="1 8">
        <text>Cleavage of hydrophobic, N-terminal signal or leader sequences from secreted and periplasmic proteins.</text>
        <dbReference type="EC" id="3.4.21.89"/>
    </reaction>
</comment>
<feature type="active site" evidence="7">
    <location>
        <position position="128"/>
    </location>
</feature>
<dbReference type="PROSITE" id="PS00761">
    <property type="entry name" value="SPASE_I_3"/>
    <property type="match status" value="1"/>
</dbReference>
<dbReference type="PANTHER" id="PTHR43390">
    <property type="entry name" value="SIGNAL PEPTIDASE I"/>
    <property type="match status" value="1"/>
</dbReference>
<accession>A0A315ES63</accession>
<evidence type="ECO:0000256" key="3">
    <source>
        <dbReference type="ARBA" id="ARBA00013208"/>
    </source>
</evidence>
<comment type="caution">
    <text evidence="11">The sequence shown here is derived from an EMBL/GenBank/DDBJ whole genome shotgun (WGS) entry which is preliminary data.</text>
</comment>
<keyword evidence="6 8" id="KW-0378">Hydrolase</keyword>
<protein>
    <recommendedName>
        <fullName evidence="4 8">Signal peptidase I</fullName>
        <ecNumber evidence="3 8">3.4.21.89</ecNumber>
    </recommendedName>
</protein>
<feature type="transmembrane region" description="Helical" evidence="8">
    <location>
        <begin position="97"/>
        <end position="118"/>
    </location>
</feature>
<dbReference type="InterPro" id="IPR019757">
    <property type="entry name" value="Pept_S26A_signal_pept_1_Lys-AS"/>
</dbReference>
<dbReference type="CDD" id="cd06530">
    <property type="entry name" value="S26_SPase_I"/>
    <property type="match status" value="1"/>
</dbReference>
<feature type="domain" description="Peptidase S26" evidence="10">
    <location>
        <begin position="98"/>
        <end position="319"/>
    </location>
</feature>
<dbReference type="Gene3D" id="2.10.109.10">
    <property type="entry name" value="Umud Fragment, subunit A"/>
    <property type="match status" value="1"/>
</dbReference>
<keyword evidence="12" id="KW-1185">Reference proteome</keyword>
<evidence type="ECO:0000256" key="4">
    <source>
        <dbReference type="ARBA" id="ARBA00019232"/>
    </source>
</evidence>
<evidence type="ECO:0000256" key="9">
    <source>
        <dbReference type="RuleBase" id="RU362042"/>
    </source>
</evidence>
<dbReference type="GO" id="GO:0009003">
    <property type="term" value="F:signal peptidase activity"/>
    <property type="evidence" value="ECO:0007669"/>
    <property type="project" value="UniProtKB-EC"/>
</dbReference>
<comment type="subcellular location">
    <subcellularLocation>
        <location evidence="9">Membrane</location>
        <topology evidence="9">Single-pass type II membrane protein</topology>
    </subcellularLocation>
</comment>
<dbReference type="GO" id="GO:0006465">
    <property type="term" value="P:signal peptide processing"/>
    <property type="evidence" value="ECO:0007669"/>
    <property type="project" value="InterPro"/>
</dbReference>
<name>A0A315ES63_9BURK</name>
<keyword evidence="8" id="KW-0812">Transmembrane</keyword>
<dbReference type="PROSITE" id="PS00760">
    <property type="entry name" value="SPASE_I_2"/>
    <property type="match status" value="1"/>
</dbReference>
<evidence type="ECO:0000256" key="6">
    <source>
        <dbReference type="ARBA" id="ARBA00022801"/>
    </source>
</evidence>
<dbReference type="InterPro" id="IPR036286">
    <property type="entry name" value="LexA/Signal_pep-like_sf"/>
</dbReference>
<evidence type="ECO:0000313" key="11">
    <source>
        <dbReference type="EMBL" id="PUE58814.1"/>
    </source>
</evidence>
<dbReference type="PRINTS" id="PR00727">
    <property type="entry name" value="LEADERPTASE"/>
</dbReference>
<sequence>MATLTAFVLAAFVGYAGFWYLGMIEGNFALLMFMATVVTGIYWLAEQFYFLPQRKAAVEALQAQADKRTAELHAQGITQTDVNVTEAKERLYMQPWWLDWTAGLFPVIAVVFVLRSFLFEPFKIPSGSMIPTLHVGDLILVNKFHYGVRLPVLNTKLTDGNPVQRGDVMVFRYPPKPSLDYIKRVIGVPGDEVAYLNKQLTINGQPVTKAPRADFFEEGSMSYIPQFEEVLPVGTKSNEMSVKKNHQILLLPNGTGAVNPLFDFPHKENCSYTIEGITCKVPEGYFFMMGDNRDNSQDSRYWGFVPEQNIVGKAFFVWMNFGSLSRIGAFQ</sequence>
<dbReference type="GO" id="GO:0004252">
    <property type="term" value="F:serine-type endopeptidase activity"/>
    <property type="evidence" value="ECO:0007669"/>
    <property type="project" value="InterPro"/>
</dbReference>
<dbReference type="Pfam" id="PF10502">
    <property type="entry name" value="Peptidase_S26"/>
    <property type="match status" value="1"/>
</dbReference>